<dbReference type="RefSeq" id="WP_267151809.1">
    <property type="nucleotide sequence ID" value="NZ_JAPMLT010000005.1"/>
</dbReference>
<comment type="caution">
    <text evidence="1">The sequence shown here is derived from an EMBL/GenBank/DDBJ whole genome shotgun (WGS) entry which is preliminary data.</text>
</comment>
<organism evidence="1 2">
    <name type="scientific">Tumebacillus lacus</name>
    <dbReference type="NCBI Taxonomy" id="2995335"/>
    <lineage>
        <taxon>Bacteria</taxon>
        <taxon>Bacillati</taxon>
        <taxon>Bacillota</taxon>
        <taxon>Bacilli</taxon>
        <taxon>Bacillales</taxon>
        <taxon>Alicyclobacillaceae</taxon>
        <taxon>Tumebacillus</taxon>
    </lineage>
</organism>
<evidence type="ECO:0000313" key="2">
    <source>
        <dbReference type="Proteomes" id="UP001208017"/>
    </source>
</evidence>
<accession>A0ABT3X0W4</accession>
<evidence type="ECO:0008006" key="3">
    <source>
        <dbReference type="Google" id="ProtNLM"/>
    </source>
</evidence>
<reference evidence="1 2" key="1">
    <citation type="submission" date="2022-11" db="EMBL/GenBank/DDBJ databases">
        <title>Study of microbial diversity in lake waters.</title>
        <authorList>
            <person name="Zhang J."/>
        </authorList>
    </citation>
    <scope>NUCLEOTIDE SEQUENCE [LARGE SCALE GENOMIC DNA]</scope>
    <source>
        <strain evidence="1 2">DT12</strain>
    </source>
</reference>
<dbReference type="Proteomes" id="UP001208017">
    <property type="component" value="Unassembled WGS sequence"/>
</dbReference>
<protein>
    <recommendedName>
        <fullName evidence="3">Cytosolic protein</fullName>
    </recommendedName>
</protein>
<proteinExistence type="predicted"/>
<evidence type="ECO:0000313" key="1">
    <source>
        <dbReference type="EMBL" id="MCX7570557.1"/>
    </source>
</evidence>
<gene>
    <name evidence="1" type="ORF">OS242_11340</name>
</gene>
<keyword evidence="2" id="KW-1185">Reference proteome</keyword>
<name>A0ABT3X0W4_9BACL</name>
<dbReference type="EMBL" id="JAPMLT010000005">
    <property type="protein sequence ID" value="MCX7570557.1"/>
    <property type="molecule type" value="Genomic_DNA"/>
</dbReference>
<sequence>MYVGRTIDNLRDIPYEKWTIEELAYHQDTMKRLSRYLNDSGRQIYDAVLKEIESRGGLPVYGGDYDHPYSVTYD</sequence>